<sequence>MIFNFVEYGRNLDLYAILDGVVLAAAITVLVLLFSYRRNLRVLVMLLSVAVLDILVQVLAGLSDKEILTVARYVTHYAMIVCIVMSCVVYQSDLKAIFQRIANPRGTPAFNDGLSSDDELRETTAEILSACQDMAKQDVGAIIIIDSEGSINDTVLDSGTRLNAELSAALLESIFNTKAPLHDGAVIVRGNKVVAAGCFLPLTQRNVNKEMGTRHRAAIGITEDTDVLSIVVSEETGIISVVKRGEIRRYMTMDKLKDEIEEAFGISPSAIARREAKEEKKHHGRDFK</sequence>
<keyword evidence="4 10" id="KW-0812">Transmembrane</keyword>
<keyword evidence="2 10" id="KW-1003">Cell membrane</keyword>
<evidence type="ECO:0000259" key="11">
    <source>
        <dbReference type="PROSITE" id="PS51794"/>
    </source>
</evidence>
<dbReference type="PROSITE" id="PS51794">
    <property type="entry name" value="DAC"/>
    <property type="match status" value="1"/>
</dbReference>
<evidence type="ECO:0000256" key="6">
    <source>
        <dbReference type="ARBA" id="ARBA00022741"/>
    </source>
</evidence>
<dbReference type="InterPro" id="IPR050338">
    <property type="entry name" value="DisA"/>
</dbReference>
<dbReference type="EMBL" id="DVOE01000046">
    <property type="protein sequence ID" value="HIU98814.1"/>
    <property type="molecule type" value="Genomic_DNA"/>
</dbReference>
<accession>A0A9D1N9C3</accession>
<dbReference type="FunFam" id="3.40.1700.10:FF:000002">
    <property type="entry name" value="Diadenylate cyclase"/>
    <property type="match status" value="1"/>
</dbReference>
<reference evidence="12" key="2">
    <citation type="journal article" date="2021" name="PeerJ">
        <title>Extensive microbial diversity within the chicken gut microbiome revealed by metagenomics and culture.</title>
        <authorList>
            <person name="Gilroy R."/>
            <person name="Ravi A."/>
            <person name="Getino M."/>
            <person name="Pursley I."/>
            <person name="Horton D.L."/>
            <person name="Alikhan N.F."/>
            <person name="Baker D."/>
            <person name="Gharbi K."/>
            <person name="Hall N."/>
            <person name="Watson M."/>
            <person name="Adriaenssens E.M."/>
            <person name="Foster-Nyarko E."/>
            <person name="Jarju S."/>
            <person name="Secka A."/>
            <person name="Antonio M."/>
            <person name="Oren A."/>
            <person name="Chaudhuri R.R."/>
            <person name="La Ragione R."/>
            <person name="Hildebrand F."/>
            <person name="Pallen M.J."/>
        </authorList>
    </citation>
    <scope>NUCLEOTIDE SEQUENCE</scope>
    <source>
        <strain evidence="12">10406</strain>
    </source>
</reference>
<keyword evidence="5 10" id="KW-0548">Nucleotidyltransferase</keyword>
<dbReference type="Proteomes" id="UP000886857">
    <property type="component" value="Unassembled WGS sequence"/>
</dbReference>
<dbReference type="PANTHER" id="PTHR34185">
    <property type="entry name" value="DIADENYLATE CYCLASE"/>
    <property type="match status" value="1"/>
</dbReference>
<dbReference type="GO" id="GO:0005524">
    <property type="term" value="F:ATP binding"/>
    <property type="evidence" value="ECO:0007669"/>
    <property type="project" value="UniProtKB-UniRule"/>
</dbReference>
<dbReference type="PANTHER" id="PTHR34185:SF1">
    <property type="entry name" value="DIADENYLATE CYCLASE"/>
    <property type="match status" value="1"/>
</dbReference>
<dbReference type="PIRSF" id="PIRSF004793">
    <property type="entry name" value="UCP004793"/>
    <property type="match status" value="1"/>
</dbReference>
<keyword evidence="3 10" id="KW-0808">Transferase</keyword>
<gene>
    <name evidence="10" type="primary">dacA</name>
    <name evidence="12" type="ORF">IAC73_03105</name>
</gene>
<dbReference type="Gene3D" id="3.40.1700.10">
    <property type="entry name" value="DNA integrity scanning protein, DisA, N-terminal domain"/>
    <property type="match status" value="1"/>
</dbReference>
<reference evidence="12" key="1">
    <citation type="submission" date="2020-10" db="EMBL/GenBank/DDBJ databases">
        <authorList>
            <person name="Gilroy R."/>
        </authorList>
    </citation>
    <scope>NUCLEOTIDE SEQUENCE</scope>
    <source>
        <strain evidence="12">10406</strain>
    </source>
</reference>
<dbReference type="AlphaFoldDB" id="A0A9D1N9C3"/>
<evidence type="ECO:0000256" key="5">
    <source>
        <dbReference type="ARBA" id="ARBA00022695"/>
    </source>
</evidence>
<evidence type="ECO:0000256" key="2">
    <source>
        <dbReference type="ARBA" id="ARBA00022475"/>
    </source>
</evidence>
<evidence type="ECO:0000256" key="9">
    <source>
        <dbReference type="ARBA" id="ARBA00023136"/>
    </source>
</evidence>
<dbReference type="GO" id="GO:0106408">
    <property type="term" value="F:diadenylate cyclase activity"/>
    <property type="evidence" value="ECO:0007669"/>
    <property type="project" value="UniProtKB-EC"/>
</dbReference>
<comment type="caution">
    <text evidence="10">Lacks conserved residue(s) required for the propagation of feature annotation.</text>
</comment>
<dbReference type="InterPro" id="IPR034701">
    <property type="entry name" value="CdaA"/>
</dbReference>
<dbReference type="SUPFAM" id="SSF143597">
    <property type="entry name" value="YojJ-like"/>
    <property type="match status" value="1"/>
</dbReference>
<feature type="transmembrane region" description="Helical" evidence="10">
    <location>
        <begin position="42"/>
        <end position="62"/>
    </location>
</feature>
<dbReference type="GO" id="GO:0006171">
    <property type="term" value="P:cAMP biosynthetic process"/>
    <property type="evidence" value="ECO:0007669"/>
    <property type="project" value="InterPro"/>
</dbReference>
<feature type="domain" description="DAC" evidence="11">
    <location>
        <begin position="107"/>
        <end position="253"/>
    </location>
</feature>
<dbReference type="Pfam" id="PF02457">
    <property type="entry name" value="DAC"/>
    <property type="match status" value="1"/>
</dbReference>
<comment type="function">
    <text evidence="10">Catalyzes the condensation of 2 ATP molecules into cyclic di-AMP (c-di-AMP), a second messenger used to regulate differing processes in different bacteria.</text>
</comment>
<keyword evidence="8 10" id="KW-1133">Transmembrane helix</keyword>
<evidence type="ECO:0000256" key="4">
    <source>
        <dbReference type="ARBA" id="ARBA00022692"/>
    </source>
</evidence>
<proteinExistence type="inferred from homology"/>
<dbReference type="GO" id="GO:0004016">
    <property type="term" value="F:adenylate cyclase activity"/>
    <property type="evidence" value="ECO:0007669"/>
    <property type="project" value="UniProtKB-UniRule"/>
</dbReference>
<organism evidence="12 13">
    <name type="scientific">Candidatus Limadaptatus stercoripullorum</name>
    <dbReference type="NCBI Taxonomy" id="2840846"/>
    <lineage>
        <taxon>Bacteria</taxon>
        <taxon>Bacillati</taxon>
        <taxon>Bacillota</taxon>
        <taxon>Clostridia</taxon>
        <taxon>Eubacteriales</taxon>
        <taxon>Candidatus Limadaptatus</taxon>
    </lineage>
</organism>
<evidence type="ECO:0000313" key="13">
    <source>
        <dbReference type="Proteomes" id="UP000886857"/>
    </source>
</evidence>
<feature type="transmembrane region" description="Helical" evidence="10">
    <location>
        <begin position="14"/>
        <end position="35"/>
    </location>
</feature>
<evidence type="ECO:0000256" key="1">
    <source>
        <dbReference type="ARBA" id="ARBA00000877"/>
    </source>
</evidence>
<evidence type="ECO:0000256" key="3">
    <source>
        <dbReference type="ARBA" id="ARBA00022679"/>
    </source>
</evidence>
<comment type="subunit">
    <text evidence="10">Probably a homodimer.</text>
</comment>
<evidence type="ECO:0000256" key="10">
    <source>
        <dbReference type="HAMAP-Rule" id="MF_01499"/>
    </source>
</evidence>
<name>A0A9D1N9C3_9FIRM</name>
<keyword evidence="6 10" id="KW-0547">Nucleotide-binding</keyword>
<evidence type="ECO:0000256" key="7">
    <source>
        <dbReference type="ARBA" id="ARBA00022840"/>
    </source>
</evidence>
<evidence type="ECO:0000313" key="12">
    <source>
        <dbReference type="EMBL" id="HIU98814.1"/>
    </source>
</evidence>
<evidence type="ECO:0000256" key="8">
    <source>
        <dbReference type="ARBA" id="ARBA00022989"/>
    </source>
</evidence>
<keyword evidence="7 10" id="KW-0067">ATP-binding</keyword>
<dbReference type="InterPro" id="IPR036888">
    <property type="entry name" value="DNA_integrity_DisA_N_sf"/>
</dbReference>
<comment type="similarity">
    <text evidence="10">Belongs to the adenylate cyclase family. DacA/CdaA subfamily.</text>
</comment>
<feature type="transmembrane region" description="Helical" evidence="10">
    <location>
        <begin position="74"/>
        <end position="90"/>
    </location>
</feature>
<comment type="catalytic activity">
    <reaction evidence="1 10">
        <text>2 ATP = 3',3'-c-di-AMP + 2 diphosphate</text>
        <dbReference type="Rhea" id="RHEA:35655"/>
        <dbReference type="ChEBI" id="CHEBI:30616"/>
        <dbReference type="ChEBI" id="CHEBI:33019"/>
        <dbReference type="ChEBI" id="CHEBI:71500"/>
        <dbReference type="EC" id="2.7.7.85"/>
    </reaction>
</comment>
<protein>
    <recommendedName>
        <fullName evidence="10">Diadenylate cyclase</fullName>
        <shortName evidence="10">DAC</shortName>
        <ecNumber evidence="10">2.7.7.85</ecNumber>
    </recommendedName>
    <alternativeName>
        <fullName evidence="10">Cyclic-di-AMP synthase</fullName>
        <shortName evidence="10">c-di-AMP synthase</shortName>
    </alternativeName>
</protein>
<dbReference type="HAMAP" id="MF_01499">
    <property type="entry name" value="DacA"/>
    <property type="match status" value="1"/>
</dbReference>
<keyword evidence="9 10" id="KW-0472">Membrane</keyword>
<comment type="caution">
    <text evidence="12">The sequence shown here is derived from an EMBL/GenBank/DDBJ whole genome shotgun (WGS) entry which is preliminary data.</text>
</comment>
<dbReference type="InterPro" id="IPR014046">
    <property type="entry name" value="C-di-AMP_synthase"/>
</dbReference>
<dbReference type="EC" id="2.7.7.85" evidence="10"/>
<dbReference type="InterPro" id="IPR003390">
    <property type="entry name" value="DNA_integrity_scan_DisA_N"/>
</dbReference>